<feature type="compositionally biased region" description="Polar residues" evidence="1">
    <location>
        <begin position="416"/>
        <end position="457"/>
    </location>
</feature>
<evidence type="ECO:0000259" key="2">
    <source>
        <dbReference type="Pfam" id="PF04326"/>
    </source>
</evidence>
<evidence type="ECO:0000313" key="4">
    <source>
        <dbReference type="Proteomes" id="UP000886786"/>
    </source>
</evidence>
<feature type="domain" description="Schlafen AlbA-2" evidence="2">
    <location>
        <begin position="19"/>
        <end position="139"/>
    </location>
</feature>
<dbReference type="SUPFAM" id="SSF101967">
    <property type="entry name" value="Adhesin YadA, collagen-binding domain"/>
    <property type="match status" value="1"/>
</dbReference>
<feature type="compositionally biased region" description="Low complexity" evidence="1">
    <location>
        <begin position="479"/>
        <end position="492"/>
    </location>
</feature>
<dbReference type="Pfam" id="PF21300">
    <property type="entry name" value="LbR_Ice_bind"/>
    <property type="match status" value="1"/>
</dbReference>
<sequence length="492" mass="55413">MTDKNILNAISQVRQFKSETDKIEVKTASSGFPKKCYDTISSFANKNGGIIIFGINEENNFESEDIYDVKDLQKQLSSLCSDSMEPKIRPNILPIKFEGKNILAIKIDELPQTEKPCYYKPKGLKGGSYIRVGDSDDLMTDYEIYSLESYNNHIIEDKRLNKNADIDDLNIENINDYINKIKIDKPNFSKNSFEKKLKICGIADNLDGKMYPTLAGTLIFGEFPQSFYPQLFVACVHVPGKKLGDIGSYGERFIDNKRVEGTIEEMLEETMNFLRRNMKTSVIIDENGKRINRTEYPLEALREAVANALIHRDYSAQTESAFISVYMYEDRIEIINPGALYGTNKLEKLGTDNIMEARNPTIVRILEEKGSVIENRHSGIPTMKREMEKYNLPLPEFYEERGSFKVIFRNDSEKNNIQQKVSSGQQNVASGQQNVASGQQKVASGQQNVASGQQKVASGQQKVSSGQQKVTSGQQKVTSGQQKVSSGQQKVS</sequence>
<dbReference type="PANTHER" id="PTHR30595:SF6">
    <property type="entry name" value="SCHLAFEN ALBA-2 DOMAIN-CONTAINING PROTEIN"/>
    <property type="match status" value="1"/>
</dbReference>
<feature type="compositionally biased region" description="Low complexity" evidence="1">
    <location>
        <begin position="458"/>
        <end position="472"/>
    </location>
</feature>
<evidence type="ECO:0000313" key="3">
    <source>
        <dbReference type="EMBL" id="HIQ91306.1"/>
    </source>
</evidence>
<gene>
    <name evidence="3" type="ORF">IAB27_06780</name>
</gene>
<reference evidence="3" key="1">
    <citation type="submission" date="2020-10" db="EMBL/GenBank/DDBJ databases">
        <authorList>
            <person name="Gilroy R."/>
        </authorList>
    </citation>
    <scope>NUCLEOTIDE SEQUENCE</scope>
    <source>
        <strain evidence="3">CHK147-3167</strain>
    </source>
</reference>
<dbReference type="Proteomes" id="UP000886786">
    <property type="component" value="Unassembled WGS sequence"/>
</dbReference>
<dbReference type="InterPro" id="IPR038461">
    <property type="entry name" value="Schlafen_AlbA_2_dom_sf"/>
</dbReference>
<dbReference type="AlphaFoldDB" id="A0A9D1D0C4"/>
<dbReference type="InterPro" id="IPR011049">
    <property type="entry name" value="Serralysin-like_metalloprot_C"/>
</dbReference>
<dbReference type="Gene3D" id="3.30.950.30">
    <property type="entry name" value="Schlafen, AAA domain"/>
    <property type="match status" value="1"/>
</dbReference>
<feature type="region of interest" description="Disordered" evidence="1">
    <location>
        <begin position="416"/>
        <end position="492"/>
    </location>
</feature>
<feature type="non-terminal residue" evidence="3">
    <location>
        <position position="492"/>
    </location>
</feature>
<dbReference type="Gene3D" id="2.150.10.10">
    <property type="entry name" value="Serralysin-like metalloprotease, C-terminal"/>
    <property type="match status" value="1"/>
</dbReference>
<accession>A0A9D1D0C4</accession>
<reference evidence="3" key="2">
    <citation type="journal article" date="2021" name="PeerJ">
        <title>Extensive microbial diversity within the chicken gut microbiome revealed by metagenomics and culture.</title>
        <authorList>
            <person name="Gilroy R."/>
            <person name="Ravi A."/>
            <person name="Getino M."/>
            <person name="Pursley I."/>
            <person name="Horton D.L."/>
            <person name="Alikhan N.F."/>
            <person name="Baker D."/>
            <person name="Gharbi K."/>
            <person name="Hall N."/>
            <person name="Watson M."/>
            <person name="Adriaenssens E.M."/>
            <person name="Foster-Nyarko E."/>
            <person name="Jarju S."/>
            <person name="Secka A."/>
            <person name="Antonio M."/>
            <person name="Oren A."/>
            <person name="Chaudhuri R.R."/>
            <person name="La Ragione R."/>
            <person name="Hildebrand F."/>
            <person name="Pallen M.J."/>
        </authorList>
    </citation>
    <scope>NUCLEOTIDE SEQUENCE</scope>
    <source>
        <strain evidence="3">CHK147-3167</strain>
    </source>
</reference>
<dbReference type="InterPro" id="IPR038475">
    <property type="entry name" value="RecG_C_sf"/>
</dbReference>
<dbReference type="Pfam" id="PF04326">
    <property type="entry name" value="SLFN_AlbA_2"/>
    <property type="match status" value="1"/>
</dbReference>
<proteinExistence type="predicted"/>
<name>A0A9D1D0C4_9FIRM</name>
<dbReference type="PANTHER" id="PTHR30595">
    <property type="entry name" value="GLPR-RELATED TRANSCRIPTIONAL REPRESSOR"/>
    <property type="match status" value="1"/>
</dbReference>
<dbReference type="InterPro" id="IPR007421">
    <property type="entry name" value="Schlafen_AlbA_2_dom"/>
</dbReference>
<dbReference type="Gene3D" id="3.30.565.60">
    <property type="match status" value="1"/>
</dbReference>
<dbReference type="EMBL" id="DVFV01000117">
    <property type="protein sequence ID" value="HIQ91306.1"/>
    <property type="molecule type" value="Genomic_DNA"/>
</dbReference>
<organism evidence="3 4">
    <name type="scientific">Candidatus Coprosoma intestinipullorum</name>
    <dbReference type="NCBI Taxonomy" id="2840752"/>
    <lineage>
        <taxon>Bacteria</taxon>
        <taxon>Bacillati</taxon>
        <taxon>Bacillota</taxon>
        <taxon>Bacillota incertae sedis</taxon>
        <taxon>Candidatus Coprosoma</taxon>
    </lineage>
</organism>
<dbReference type="Pfam" id="PF13749">
    <property type="entry name" value="HATPase_c_4"/>
    <property type="match status" value="1"/>
</dbReference>
<protein>
    <submittedName>
        <fullName evidence="3">DNA binding domain-containing protein</fullName>
    </submittedName>
</protein>
<dbReference type="InterPro" id="IPR048518">
    <property type="entry name" value="IBP_b_roll"/>
</dbReference>
<evidence type="ECO:0000256" key="1">
    <source>
        <dbReference type="SAM" id="MobiDB-lite"/>
    </source>
</evidence>
<comment type="caution">
    <text evidence="3">The sequence shown here is derived from an EMBL/GenBank/DDBJ whole genome shotgun (WGS) entry which is preliminary data.</text>
</comment>